<evidence type="ECO:0000256" key="1">
    <source>
        <dbReference type="ARBA" id="ARBA00004141"/>
    </source>
</evidence>
<keyword evidence="3 5" id="KW-1133">Transmembrane helix</keyword>
<dbReference type="Gene3D" id="1.10.1450.10">
    <property type="entry name" value="Tetraspanin"/>
    <property type="match status" value="1"/>
</dbReference>
<dbReference type="Proteomes" id="UP001461498">
    <property type="component" value="Unassembled WGS sequence"/>
</dbReference>
<dbReference type="CDD" id="cd03155">
    <property type="entry name" value="CD151_like_LEL"/>
    <property type="match status" value="1"/>
</dbReference>
<protein>
    <recommendedName>
        <fullName evidence="8">Tetraspanin</fullName>
    </recommendedName>
</protein>
<accession>A0AAW1CF97</accession>
<name>A0AAW1CF97_9HEMI</name>
<comment type="subcellular location">
    <subcellularLocation>
        <location evidence="1">Membrane</location>
        <topology evidence="1">Multi-pass membrane protein</topology>
    </subcellularLocation>
</comment>
<feature type="transmembrane region" description="Helical" evidence="5">
    <location>
        <begin position="112"/>
        <end position="136"/>
    </location>
</feature>
<comment type="caution">
    <text evidence="6">The sequence shown here is derived from an EMBL/GenBank/DDBJ whole genome shotgun (WGS) entry which is preliminary data.</text>
</comment>
<dbReference type="InterPro" id="IPR018499">
    <property type="entry name" value="Tetraspanin/Peripherin"/>
</dbReference>
<dbReference type="InterPro" id="IPR008952">
    <property type="entry name" value="Tetraspanin_EC2_sf"/>
</dbReference>
<dbReference type="AlphaFoldDB" id="A0AAW1CF97"/>
<evidence type="ECO:0000256" key="3">
    <source>
        <dbReference type="ARBA" id="ARBA00022989"/>
    </source>
</evidence>
<evidence type="ECO:0000256" key="2">
    <source>
        <dbReference type="ARBA" id="ARBA00022692"/>
    </source>
</evidence>
<dbReference type="EMBL" id="JAPXFL010000061">
    <property type="protein sequence ID" value="KAK9496702.1"/>
    <property type="molecule type" value="Genomic_DNA"/>
</dbReference>
<dbReference type="Pfam" id="PF00335">
    <property type="entry name" value="Tetraspanin"/>
    <property type="match status" value="1"/>
</dbReference>
<dbReference type="SUPFAM" id="SSF48652">
    <property type="entry name" value="Tetraspanin"/>
    <property type="match status" value="1"/>
</dbReference>
<keyword evidence="2 5" id="KW-0812">Transmembrane</keyword>
<evidence type="ECO:0000313" key="7">
    <source>
        <dbReference type="Proteomes" id="UP001461498"/>
    </source>
</evidence>
<evidence type="ECO:0000313" key="6">
    <source>
        <dbReference type="EMBL" id="KAK9496702.1"/>
    </source>
</evidence>
<dbReference type="GO" id="GO:0005886">
    <property type="term" value="C:plasma membrane"/>
    <property type="evidence" value="ECO:0007669"/>
    <property type="project" value="TreeGrafter"/>
</dbReference>
<proteinExistence type="predicted"/>
<keyword evidence="4 5" id="KW-0472">Membrane</keyword>
<dbReference type="PANTHER" id="PTHR19282:SF544">
    <property type="entry name" value="TETRASPANIN"/>
    <property type="match status" value="1"/>
</dbReference>
<keyword evidence="7" id="KW-1185">Reference proteome</keyword>
<gene>
    <name evidence="6" type="ORF">O3M35_013066</name>
</gene>
<evidence type="ECO:0008006" key="8">
    <source>
        <dbReference type="Google" id="ProtNLM"/>
    </source>
</evidence>
<evidence type="ECO:0000256" key="5">
    <source>
        <dbReference type="SAM" id="Phobius"/>
    </source>
</evidence>
<organism evidence="6 7">
    <name type="scientific">Rhynocoris fuscipes</name>
    <dbReference type="NCBI Taxonomy" id="488301"/>
    <lineage>
        <taxon>Eukaryota</taxon>
        <taxon>Metazoa</taxon>
        <taxon>Ecdysozoa</taxon>
        <taxon>Arthropoda</taxon>
        <taxon>Hexapoda</taxon>
        <taxon>Insecta</taxon>
        <taxon>Pterygota</taxon>
        <taxon>Neoptera</taxon>
        <taxon>Paraneoptera</taxon>
        <taxon>Hemiptera</taxon>
        <taxon>Heteroptera</taxon>
        <taxon>Panheteroptera</taxon>
        <taxon>Cimicomorpha</taxon>
        <taxon>Reduviidae</taxon>
        <taxon>Harpactorinae</taxon>
        <taxon>Harpactorini</taxon>
        <taxon>Rhynocoris</taxon>
    </lineage>
</organism>
<sequence length="143" mass="16301">MVGILAYVYKNQVEVDLNHNLDNTFIEKYGISLSVTFSINKMQQEYKCCGATSFENWDKSRWRKESNTTNLVPDSCCKTMDIGCGQSNHPSNISYTGCIHKFTAELKKQLDIIFAVGLGISVIQIFGMILTCFLYFKLKRDDD</sequence>
<dbReference type="PANTHER" id="PTHR19282">
    <property type="entry name" value="TETRASPANIN"/>
    <property type="match status" value="1"/>
</dbReference>
<reference evidence="6 7" key="1">
    <citation type="submission" date="2022-12" db="EMBL/GenBank/DDBJ databases">
        <title>Chromosome-level genome assembly of true bugs.</title>
        <authorList>
            <person name="Ma L."/>
            <person name="Li H."/>
        </authorList>
    </citation>
    <scope>NUCLEOTIDE SEQUENCE [LARGE SCALE GENOMIC DNA]</scope>
    <source>
        <strain evidence="6">Lab_2022b</strain>
    </source>
</reference>
<evidence type="ECO:0000256" key="4">
    <source>
        <dbReference type="ARBA" id="ARBA00023136"/>
    </source>
</evidence>